<evidence type="ECO:0000256" key="4">
    <source>
        <dbReference type="ARBA" id="ARBA00022692"/>
    </source>
</evidence>
<evidence type="ECO:0000256" key="5">
    <source>
        <dbReference type="ARBA" id="ARBA00022989"/>
    </source>
</evidence>
<proteinExistence type="inferred from homology"/>
<dbReference type="SUPFAM" id="SSF161098">
    <property type="entry name" value="MetI-like"/>
    <property type="match status" value="1"/>
</dbReference>
<evidence type="ECO:0000313" key="9">
    <source>
        <dbReference type="EMBL" id="RMB61943.1"/>
    </source>
</evidence>
<keyword evidence="4 7" id="KW-0812">Transmembrane</keyword>
<evidence type="ECO:0000256" key="6">
    <source>
        <dbReference type="ARBA" id="ARBA00023136"/>
    </source>
</evidence>
<feature type="transmembrane region" description="Helical" evidence="7">
    <location>
        <begin position="122"/>
        <end position="142"/>
    </location>
</feature>
<keyword evidence="2 7" id="KW-0813">Transport</keyword>
<dbReference type="InterPro" id="IPR035906">
    <property type="entry name" value="MetI-like_sf"/>
</dbReference>
<dbReference type="PANTHER" id="PTHR30193">
    <property type="entry name" value="ABC TRANSPORTER PERMEASE PROTEIN"/>
    <property type="match status" value="1"/>
</dbReference>
<feature type="transmembrane region" description="Helical" evidence="7">
    <location>
        <begin position="285"/>
        <end position="305"/>
    </location>
</feature>
<comment type="subcellular location">
    <subcellularLocation>
        <location evidence="1 7">Cell membrane</location>
        <topology evidence="1 7">Multi-pass membrane protein</topology>
    </subcellularLocation>
</comment>
<evidence type="ECO:0000256" key="3">
    <source>
        <dbReference type="ARBA" id="ARBA00022475"/>
    </source>
</evidence>
<evidence type="ECO:0000313" key="10">
    <source>
        <dbReference type="Proteomes" id="UP000275256"/>
    </source>
</evidence>
<dbReference type="CDD" id="cd06261">
    <property type="entry name" value="TM_PBP2"/>
    <property type="match status" value="1"/>
</dbReference>
<feature type="transmembrane region" description="Helical" evidence="7">
    <location>
        <begin position="177"/>
        <end position="198"/>
    </location>
</feature>
<dbReference type="PROSITE" id="PS50928">
    <property type="entry name" value="ABC_TM1"/>
    <property type="match status" value="1"/>
</dbReference>
<feature type="domain" description="ABC transmembrane type-1" evidence="8">
    <location>
        <begin position="76"/>
        <end position="302"/>
    </location>
</feature>
<evidence type="ECO:0000259" key="8">
    <source>
        <dbReference type="PROSITE" id="PS50928"/>
    </source>
</evidence>
<dbReference type="Gene3D" id="1.10.3720.10">
    <property type="entry name" value="MetI-like"/>
    <property type="match status" value="1"/>
</dbReference>
<keyword evidence="5 7" id="KW-1133">Transmembrane helix</keyword>
<dbReference type="InterPro" id="IPR000515">
    <property type="entry name" value="MetI-like"/>
</dbReference>
<feature type="transmembrane region" description="Helical" evidence="7">
    <location>
        <begin position="12"/>
        <end position="36"/>
    </location>
</feature>
<dbReference type="GO" id="GO:0055085">
    <property type="term" value="P:transmembrane transport"/>
    <property type="evidence" value="ECO:0007669"/>
    <property type="project" value="InterPro"/>
</dbReference>
<dbReference type="GO" id="GO:0005886">
    <property type="term" value="C:plasma membrane"/>
    <property type="evidence" value="ECO:0007669"/>
    <property type="project" value="UniProtKB-SubCell"/>
</dbReference>
<evidence type="ECO:0000256" key="7">
    <source>
        <dbReference type="RuleBase" id="RU363032"/>
    </source>
</evidence>
<comment type="similarity">
    <text evidence="7">Belongs to the binding-protein-dependent transport system permease family.</text>
</comment>
<feature type="transmembrane region" description="Helical" evidence="7">
    <location>
        <begin position="235"/>
        <end position="252"/>
    </location>
</feature>
<dbReference type="AlphaFoldDB" id="A0A3M0GJZ2"/>
<dbReference type="OrthoDB" id="9804439at2"/>
<accession>A0A3M0GJZ2</accession>
<keyword evidence="3" id="KW-1003">Cell membrane</keyword>
<name>A0A3M0GJZ2_9ACTN</name>
<dbReference type="InterPro" id="IPR051393">
    <property type="entry name" value="ABC_transporter_permease"/>
</dbReference>
<organism evidence="9 10">
    <name type="scientific">Tessaracoccus antarcticus</name>
    <dbReference type="NCBI Taxonomy" id="2479848"/>
    <lineage>
        <taxon>Bacteria</taxon>
        <taxon>Bacillati</taxon>
        <taxon>Actinomycetota</taxon>
        <taxon>Actinomycetes</taxon>
        <taxon>Propionibacteriales</taxon>
        <taxon>Propionibacteriaceae</taxon>
        <taxon>Tessaracoccus</taxon>
    </lineage>
</organism>
<reference evidence="9 10" key="1">
    <citation type="submission" date="2018-10" db="EMBL/GenBank/DDBJ databases">
        <title>Tessaracoccus antarcticuss sp. nov., isolated from sediment.</title>
        <authorList>
            <person name="Zhou L.Y."/>
            <person name="Du Z.J."/>
        </authorList>
    </citation>
    <scope>NUCLEOTIDE SEQUENCE [LARGE SCALE GENOMIC DNA]</scope>
    <source>
        <strain evidence="9 10">JDX10</strain>
    </source>
</reference>
<sequence length="317" mass="35115">MQRRKRHLSFDKISFMVVFLGLPLLIYLVLVIYPFLQAVHLSLTNWRGFGPISEADYVWLDNYVYLFTSSKFMLALGHNAMLAVFLPLITIILALTLAIVITVGGHSHGTIRGIRGASFYRIVSFFPYVIPGIIIGLMWRLLLDPGMGLVNGLLTTIGLDQFKDFAWLGKEETAMPVSMLVIVWGFVGFYMLLFIAAIKSIPSEIYEAVRIDGAGRWTTAVRVTIPLIRDNIQTAYIYMGIIALDAFIYMVALNPTGGPNYSTLVMSQELFNTAFGGQNMWGRGSAMGVVLALVTLAFSGLVFLVNRLTGGKDAVSY</sequence>
<keyword evidence="6 7" id="KW-0472">Membrane</keyword>
<feature type="transmembrane region" description="Helical" evidence="7">
    <location>
        <begin position="80"/>
        <end position="101"/>
    </location>
</feature>
<dbReference type="Proteomes" id="UP000275256">
    <property type="component" value="Unassembled WGS sequence"/>
</dbReference>
<dbReference type="PANTHER" id="PTHR30193:SF41">
    <property type="entry name" value="DIACETYLCHITOBIOSE UPTAKE SYSTEM PERMEASE PROTEIN NGCF"/>
    <property type="match status" value="1"/>
</dbReference>
<comment type="caution">
    <text evidence="9">The sequence shown here is derived from an EMBL/GenBank/DDBJ whole genome shotgun (WGS) entry which is preliminary data.</text>
</comment>
<gene>
    <name evidence="9" type="ORF">EAX62_04970</name>
</gene>
<dbReference type="Pfam" id="PF00528">
    <property type="entry name" value="BPD_transp_1"/>
    <property type="match status" value="1"/>
</dbReference>
<dbReference type="EMBL" id="REFW01000001">
    <property type="protein sequence ID" value="RMB61943.1"/>
    <property type="molecule type" value="Genomic_DNA"/>
</dbReference>
<evidence type="ECO:0000256" key="1">
    <source>
        <dbReference type="ARBA" id="ARBA00004651"/>
    </source>
</evidence>
<evidence type="ECO:0000256" key="2">
    <source>
        <dbReference type="ARBA" id="ARBA00022448"/>
    </source>
</evidence>
<keyword evidence="10" id="KW-1185">Reference proteome</keyword>
<protein>
    <submittedName>
        <fullName evidence="9">Sugar ABC transporter permease</fullName>
    </submittedName>
</protein>
<dbReference type="RefSeq" id="WP_121900491.1">
    <property type="nucleotide sequence ID" value="NZ_REFW01000001.1"/>
</dbReference>